<protein>
    <submittedName>
        <fullName evidence="5">Vigilin 1</fullName>
    </submittedName>
</protein>
<feature type="domain" description="K Homology" evidence="4">
    <location>
        <begin position="227"/>
        <end position="298"/>
    </location>
</feature>
<dbReference type="STRING" id="425264.A0A3G2SB08"/>
<evidence type="ECO:0000256" key="2">
    <source>
        <dbReference type="PROSITE-ProRule" id="PRU00117"/>
    </source>
</evidence>
<feature type="domain" description="K Homology" evidence="4">
    <location>
        <begin position="683"/>
        <end position="755"/>
    </location>
</feature>
<dbReference type="Proteomes" id="UP000269793">
    <property type="component" value="Chromosome VII"/>
</dbReference>
<organism evidence="5 6">
    <name type="scientific">Malassezia restricta (strain ATCC 96810 / NBRC 103918 / CBS 7877)</name>
    <name type="common">Seborrheic dermatitis infection agent</name>
    <dbReference type="NCBI Taxonomy" id="425264"/>
    <lineage>
        <taxon>Eukaryota</taxon>
        <taxon>Fungi</taxon>
        <taxon>Dikarya</taxon>
        <taxon>Basidiomycota</taxon>
        <taxon>Ustilaginomycotina</taxon>
        <taxon>Malasseziomycetes</taxon>
        <taxon>Malasseziales</taxon>
        <taxon>Malasseziaceae</taxon>
        <taxon>Malassezia</taxon>
    </lineage>
</organism>
<dbReference type="Gene3D" id="3.30.1370.10">
    <property type="entry name" value="K Homology domain, type 1"/>
    <property type="match status" value="7"/>
</dbReference>
<dbReference type="InterPro" id="IPR004087">
    <property type="entry name" value="KH_dom"/>
</dbReference>
<feature type="domain" description="K Homology" evidence="4">
    <location>
        <begin position="834"/>
        <end position="910"/>
    </location>
</feature>
<proteinExistence type="predicted"/>
<dbReference type="CDD" id="cd22408">
    <property type="entry name" value="KH-I_Vigilin_rpt4"/>
    <property type="match status" value="1"/>
</dbReference>
<evidence type="ECO:0000313" key="5">
    <source>
        <dbReference type="EMBL" id="AYO44459.1"/>
    </source>
</evidence>
<dbReference type="PANTHER" id="PTHR10627">
    <property type="entry name" value="SCP160"/>
    <property type="match status" value="1"/>
</dbReference>
<dbReference type="InterPro" id="IPR004088">
    <property type="entry name" value="KH_dom_type_1"/>
</dbReference>
<name>A0A3G2SB08_MALR7</name>
<dbReference type="SMART" id="SM00322">
    <property type="entry name" value="KH"/>
    <property type="match status" value="9"/>
</dbReference>
<keyword evidence="6" id="KW-1185">Reference proteome</keyword>
<evidence type="ECO:0000256" key="3">
    <source>
        <dbReference type="SAM" id="MobiDB-lite"/>
    </source>
</evidence>
<evidence type="ECO:0000256" key="1">
    <source>
        <dbReference type="ARBA" id="ARBA00022737"/>
    </source>
</evidence>
<dbReference type="PANTHER" id="PTHR10627:SF31">
    <property type="entry name" value="DODECA-SATELLITE-BINDING PROTEIN 1, ISOFORM A"/>
    <property type="match status" value="1"/>
</dbReference>
<dbReference type="VEuPathDB" id="FungiDB:DNF11_3509"/>
<gene>
    <name evidence="5" type="primary">vgl1</name>
    <name evidence="5" type="ORF">DNF11_3509</name>
</gene>
<feature type="compositionally biased region" description="Basic and acidic residues" evidence="3">
    <location>
        <begin position="1009"/>
        <end position="1023"/>
    </location>
</feature>
<feature type="domain" description="K Homology" evidence="4">
    <location>
        <begin position="303"/>
        <end position="368"/>
    </location>
</feature>
<dbReference type="GO" id="GO:0003729">
    <property type="term" value="F:mRNA binding"/>
    <property type="evidence" value="ECO:0007669"/>
    <property type="project" value="TreeGrafter"/>
</dbReference>
<evidence type="ECO:0000259" key="4">
    <source>
        <dbReference type="SMART" id="SM00322"/>
    </source>
</evidence>
<accession>A0A3G2SB08</accession>
<feature type="domain" description="K Homology" evidence="4">
    <location>
        <begin position="523"/>
        <end position="599"/>
    </location>
</feature>
<feature type="domain" description="K Homology" evidence="4">
    <location>
        <begin position="760"/>
        <end position="830"/>
    </location>
</feature>
<dbReference type="GO" id="GO:0005737">
    <property type="term" value="C:cytoplasm"/>
    <property type="evidence" value="ECO:0007669"/>
    <property type="project" value="TreeGrafter"/>
</dbReference>
<feature type="domain" description="K Homology" evidence="4">
    <location>
        <begin position="444"/>
        <end position="512"/>
    </location>
</feature>
<evidence type="ECO:0000313" key="6">
    <source>
        <dbReference type="Proteomes" id="UP000269793"/>
    </source>
</evidence>
<keyword evidence="2" id="KW-0694">RNA-binding</keyword>
<keyword evidence="1" id="KW-0677">Repeat</keyword>
<dbReference type="CDD" id="cd00105">
    <property type="entry name" value="KH-I"/>
    <property type="match status" value="1"/>
</dbReference>
<dbReference type="InterPro" id="IPR036612">
    <property type="entry name" value="KH_dom_type_1_sf"/>
</dbReference>
<feature type="region of interest" description="Disordered" evidence="3">
    <location>
        <begin position="998"/>
        <end position="1023"/>
    </location>
</feature>
<dbReference type="OrthoDB" id="10027144at2759"/>
<dbReference type="CDD" id="cd22447">
    <property type="entry name" value="KH-I_ScSCP160_rpt2"/>
    <property type="match status" value="1"/>
</dbReference>
<feature type="domain" description="K Homology" evidence="4">
    <location>
        <begin position="608"/>
        <end position="679"/>
    </location>
</feature>
<dbReference type="AlphaFoldDB" id="A0A3G2SB08"/>
<dbReference type="Pfam" id="PF00013">
    <property type="entry name" value="KH_1"/>
    <property type="match status" value="4"/>
</dbReference>
<reference evidence="5 6" key="1">
    <citation type="submission" date="2018-10" db="EMBL/GenBank/DDBJ databases">
        <title>Complete genome sequence of Malassezia restricta CBS 7877.</title>
        <authorList>
            <person name="Morand S.C."/>
            <person name="Bertignac M."/>
            <person name="Iltis A."/>
            <person name="Kolder I."/>
            <person name="Pirovano W."/>
            <person name="Jourdain R."/>
            <person name="Clavaud C."/>
        </authorList>
    </citation>
    <scope>NUCLEOTIDE SEQUENCE [LARGE SCALE GENOMIC DNA]</scope>
    <source>
        <strain evidence="5 6">CBS 7877</strain>
    </source>
</reference>
<sequence>MSLPRPMDDPFPSLNQTSGADVDVAPPPKKSGKSQQPDITSEDMFPSLGASQSSARVSAPKTAAPMIQRVMHQTTVSMHLSDEQLVRLSSLLQRVQQKCRSVKIEASTMRKTGQTKFIIKGASESAVQEAKRELAIQLAERVTLTMLIPASLRAFVIGAGGKNIRSITDDTGVRIHIPPRSEEQTPATDEPGDLLLGEQIEITIEGDSFNAQDAQARIQEIVAERTSKITQRLTHIEPVFFPFLLGPEGAGITALTQTIGKGEVSVKVPAQRERAAIVVSGERSLVPLVVQAIDAQVDDMRRSFRTISFNISKRQHAFLVGESASDILAKTQCSIELPPSNEPSEAITIRGPQSQLPQALTAAIERANAVAVETIDLHAMHSDADAAHFRHLLRWLATYAPREDSVQVFLPRTDAGHIEVVSEDADAARRIAQTIEHQLRLVTPPCVRIMEVDPLTHGFIIGKKAQNLRGYEARGVDVMLPPEHSGRDDVLLVYRRGKDAEEAVNVLDDVQNAIASAAAAAADLRTVHFSVPRKFHSVIRGADGTVLNALIGEDRMLVSMGGRIPVKTVSEPLTEDSIVVRGPGEAVARVVAQIQQMAQDAEQDSIENGFVEEIQVRGSYLPHLIGRGGSNLIKLREELGVRFDVGSEESDRSKPVPVRITGRKECVAVAKERLLAQVERLADEVLQIIQVPVEMHGALIGQGGKYVLRLQDKYDVRIHFPHQGDSTTLKPNEVSIRGGRKGVAAARAELLELLEYEKENNHSQTITVSERAMPRVLGRAGATINRIRLESGALIDSVKSSNASPSKKLKLRGSREAVAAAEGMINAIIAEVESEAELIVPIPPEFHPHMIGAGGQRLHELIEKAGGPSDITTHTQMVRFPREKGNANVLVRAPHDLAHRIADVLKAEAALMANRVVYGKKVPLRMHSQMVMRGGRRHSPWQTDLSVQIFLPNWREYPTIGTPENADELQDAEPASIVKVVGPVENVLQVLDEMQSMIDASPRPRKTRAQREAMDARIDDVDR</sequence>
<feature type="domain" description="K Homology" evidence="4">
    <location>
        <begin position="140"/>
        <end position="223"/>
    </location>
</feature>
<dbReference type="EMBL" id="CP033154">
    <property type="protein sequence ID" value="AYO44459.1"/>
    <property type="molecule type" value="Genomic_DNA"/>
</dbReference>
<dbReference type="SUPFAM" id="SSF54791">
    <property type="entry name" value="Eukaryotic type KH-domain (KH-domain type I)"/>
    <property type="match status" value="6"/>
</dbReference>
<dbReference type="PROSITE" id="PS50084">
    <property type="entry name" value="KH_TYPE_1"/>
    <property type="match status" value="5"/>
</dbReference>
<feature type="region of interest" description="Disordered" evidence="3">
    <location>
        <begin position="1"/>
        <end position="63"/>
    </location>
</feature>